<keyword evidence="2" id="KW-1185">Reference proteome</keyword>
<name>A0ACB9SXJ9_HOLOL</name>
<comment type="caution">
    <text evidence="1">The sequence shown here is derived from an EMBL/GenBank/DDBJ whole genome shotgun (WGS) entry which is preliminary data.</text>
</comment>
<reference evidence="1" key="1">
    <citation type="submission" date="2022-04" db="EMBL/GenBank/DDBJ databases">
        <title>Chromosome-scale genome assembly of Holotrichia oblita Faldermann.</title>
        <authorList>
            <person name="Rongchong L."/>
        </authorList>
    </citation>
    <scope>NUCLEOTIDE SEQUENCE</scope>
    <source>
        <strain evidence="1">81SQS9</strain>
    </source>
</reference>
<evidence type="ECO:0000313" key="2">
    <source>
        <dbReference type="Proteomes" id="UP001056778"/>
    </source>
</evidence>
<dbReference type="EMBL" id="CM043020">
    <property type="protein sequence ID" value="KAI4459265.1"/>
    <property type="molecule type" value="Genomic_DNA"/>
</dbReference>
<evidence type="ECO:0000313" key="1">
    <source>
        <dbReference type="EMBL" id="KAI4459265.1"/>
    </source>
</evidence>
<dbReference type="Proteomes" id="UP001056778">
    <property type="component" value="Chromosome 6"/>
</dbReference>
<organism evidence="1 2">
    <name type="scientific">Holotrichia oblita</name>
    <name type="common">Chafer beetle</name>
    <dbReference type="NCBI Taxonomy" id="644536"/>
    <lineage>
        <taxon>Eukaryota</taxon>
        <taxon>Metazoa</taxon>
        <taxon>Ecdysozoa</taxon>
        <taxon>Arthropoda</taxon>
        <taxon>Hexapoda</taxon>
        <taxon>Insecta</taxon>
        <taxon>Pterygota</taxon>
        <taxon>Neoptera</taxon>
        <taxon>Endopterygota</taxon>
        <taxon>Coleoptera</taxon>
        <taxon>Polyphaga</taxon>
        <taxon>Scarabaeiformia</taxon>
        <taxon>Scarabaeidae</taxon>
        <taxon>Melolonthinae</taxon>
        <taxon>Holotrichia</taxon>
    </lineage>
</organism>
<sequence>MGKRRDISHDKKTVIATYLHVAQYPAREIARMQGVSHQVVLRIAKSLAQENVIPSSSRANCRGKRKTTHRADRKIISIAKENRKKTTRQLHTEIRGSGIDISRRTLERRLAEADLRCRRPVKKPLLNRKMAKKRQQFALDYGHFSEIEWRKRLFSYLVFVAFITPSKGNDRIVGGEEVDIADYPYQVALYWNNEFVCGGSIVHEYLVVTAAHCIDQYGEYSIRVGSNSVEEGGQVYQIDRNNIIVHEQYNASITDYDIALLRSAQSLLPEYSVAKAVGLPSSDQQPAAGKLARISGWGSRAQRPGRLTEVSKNYFVSIFIDSSCALCFPLGKLGRQFLPMTHYCCWSRRNYHKLDAVEVPIIEQSVCQKHYAPLQITDQMICAGYVGVGGKDACQGDSGGPMVVDGVLVGIVSWGRGCADKLFPGVYSNVASLRDWIRQHGHV</sequence>
<proteinExistence type="predicted"/>
<gene>
    <name evidence="1" type="ORF">MML48_6g00004710</name>
</gene>
<protein>
    <submittedName>
        <fullName evidence="1">Polyserase-related</fullName>
    </submittedName>
</protein>
<accession>A0ACB9SXJ9</accession>